<keyword evidence="8" id="KW-0175">Coiled coil</keyword>
<feature type="region of interest" description="Disordered" evidence="9">
    <location>
        <begin position="124"/>
        <end position="203"/>
    </location>
</feature>
<evidence type="ECO:0000313" key="11">
    <source>
        <dbReference type="EMBL" id="MBT9313345.1"/>
    </source>
</evidence>
<dbReference type="PANTHER" id="PTHR30026">
    <property type="entry name" value="OUTER MEMBRANE PROTEIN TOLC"/>
    <property type="match status" value="1"/>
</dbReference>
<comment type="caution">
    <text evidence="11">The sequence shown here is derived from an EMBL/GenBank/DDBJ whole genome shotgun (WGS) entry which is preliminary data.</text>
</comment>
<dbReference type="Proteomes" id="UP001196661">
    <property type="component" value="Unassembled WGS sequence"/>
</dbReference>
<organism evidence="11 12">
    <name type="scientific">Leptothoe kymatousa TAU-MAC 1615</name>
    <dbReference type="NCBI Taxonomy" id="2364775"/>
    <lineage>
        <taxon>Bacteria</taxon>
        <taxon>Bacillati</taxon>
        <taxon>Cyanobacteriota</taxon>
        <taxon>Cyanophyceae</taxon>
        <taxon>Nodosilineales</taxon>
        <taxon>Cymatolegaceae</taxon>
        <taxon>Leptothoe</taxon>
        <taxon>Leptothoe kymatousa</taxon>
    </lineage>
</organism>
<dbReference type="EMBL" id="JADOER010000012">
    <property type="protein sequence ID" value="MBT9313345.1"/>
    <property type="molecule type" value="Genomic_DNA"/>
</dbReference>
<evidence type="ECO:0000256" key="1">
    <source>
        <dbReference type="ARBA" id="ARBA00004442"/>
    </source>
</evidence>
<dbReference type="InterPro" id="IPR003423">
    <property type="entry name" value="OMP_efflux"/>
</dbReference>
<dbReference type="Pfam" id="PF02321">
    <property type="entry name" value="OEP"/>
    <property type="match status" value="2"/>
</dbReference>
<keyword evidence="4" id="KW-1134">Transmembrane beta strand</keyword>
<dbReference type="InterPro" id="IPR051906">
    <property type="entry name" value="TolC-like"/>
</dbReference>
<dbReference type="PANTHER" id="PTHR30026:SF21">
    <property type="entry name" value="SLR1270 PROTEIN"/>
    <property type="match status" value="1"/>
</dbReference>
<gene>
    <name evidence="11" type="ORF">IXB28_14100</name>
</gene>
<evidence type="ECO:0000256" key="10">
    <source>
        <dbReference type="SAM" id="SignalP"/>
    </source>
</evidence>
<evidence type="ECO:0000256" key="7">
    <source>
        <dbReference type="ARBA" id="ARBA00023237"/>
    </source>
</evidence>
<feature type="compositionally biased region" description="Low complexity" evidence="9">
    <location>
        <begin position="138"/>
        <end position="151"/>
    </location>
</feature>
<name>A0ABS5Y8R8_9CYAN</name>
<proteinExistence type="inferred from homology"/>
<keyword evidence="7" id="KW-0998">Cell outer membrane</keyword>
<feature type="signal peptide" evidence="10">
    <location>
        <begin position="1"/>
        <end position="28"/>
    </location>
</feature>
<keyword evidence="5" id="KW-0812">Transmembrane</keyword>
<evidence type="ECO:0000256" key="4">
    <source>
        <dbReference type="ARBA" id="ARBA00022452"/>
    </source>
</evidence>
<protein>
    <submittedName>
        <fullName evidence="11">TolC family protein</fullName>
    </submittedName>
</protein>
<dbReference type="Gene3D" id="1.20.1600.10">
    <property type="entry name" value="Outer membrane efflux proteins (OEP)"/>
    <property type="match status" value="1"/>
</dbReference>
<accession>A0ABS5Y8R8</accession>
<dbReference type="SUPFAM" id="SSF56954">
    <property type="entry name" value="Outer membrane efflux proteins (OEP)"/>
    <property type="match status" value="1"/>
</dbReference>
<evidence type="ECO:0000256" key="6">
    <source>
        <dbReference type="ARBA" id="ARBA00023136"/>
    </source>
</evidence>
<evidence type="ECO:0000256" key="5">
    <source>
        <dbReference type="ARBA" id="ARBA00022692"/>
    </source>
</evidence>
<evidence type="ECO:0000256" key="2">
    <source>
        <dbReference type="ARBA" id="ARBA00007613"/>
    </source>
</evidence>
<evidence type="ECO:0000256" key="8">
    <source>
        <dbReference type="SAM" id="Coils"/>
    </source>
</evidence>
<sequence>MGYINQSLLLRMAVLGGALSLLPFPALAKALAEDSATSSESVTSAAVQVAAVPSEELLSDADVSASDSQVSVNVVTPNVLAPADVTLASPKFSKTSPTHVRAILPAEVNQLTQLPQASEVSPLAQLPDLPTDEPPENNPVGEEPVGEEPVPSVDAVEEPLLEQTGDISTEDAVDVEVPSSEPEIDATSSEPEAEAPLVEPETEAPEVAAPIENQGIVEGEIVPETGQAPSTAEEDLLDQTDLPPTELLADPNPLTVPTLESEVKLVEGAEQTVSLEEALELAYFNNQDLQVALLQLEQAEASLDQAEAAFSPSAFVQGSLTRTTTPGPFGEDNGLGTETDTQLNINPLRAEYDIFTSGQRKATVRAAEEQVRLQELEVTRRREELRLQTTTLYYDLQESGEQIRINQSFVEEAQRNQRDNELRRQAGVGTRFDVLRADVQLANAQQNLIQSRSQQQIARRNLARLLNVPSTVNLKATLVPAPDNWETTYERWSLTLEDSILLAFQSRVELEQQLAQREIGLQQARAARAANGPQLTVFAQYSGEDVLGSTRDGLGAPNEGFDFFDTDRYQLGLQFSMVLTDGGAARAQARQQEANAAIAEERFSEQLDQIRFDVEQAYFTLRANEENVRTARTAIEQAETALELANLRLDAGVGTQLDVLTAQSELTQAEGNWVSAALGYNRALASLQRAVSNLRATS</sequence>
<comment type="similarity">
    <text evidence="2">Belongs to the outer membrane factor (OMF) (TC 1.B.17) family.</text>
</comment>
<evidence type="ECO:0000256" key="9">
    <source>
        <dbReference type="SAM" id="MobiDB-lite"/>
    </source>
</evidence>
<feature type="chain" id="PRO_5045836329" evidence="10">
    <location>
        <begin position="29"/>
        <end position="698"/>
    </location>
</feature>
<keyword evidence="3" id="KW-0813">Transport</keyword>
<keyword evidence="6" id="KW-0472">Membrane</keyword>
<evidence type="ECO:0000313" key="12">
    <source>
        <dbReference type="Proteomes" id="UP001196661"/>
    </source>
</evidence>
<reference evidence="11 12" key="1">
    <citation type="journal article" date="2021" name="Mar. Drugs">
        <title>Genome Reduction and Secondary Metabolism of the Marine Sponge-Associated Cyanobacterium Leptothoe.</title>
        <authorList>
            <person name="Konstantinou D."/>
            <person name="Popin R.V."/>
            <person name="Fewer D.P."/>
            <person name="Sivonen K."/>
            <person name="Gkelis S."/>
        </authorList>
    </citation>
    <scope>NUCLEOTIDE SEQUENCE [LARGE SCALE GENOMIC DNA]</scope>
    <source>
        <strain evidence="11 12">TAU-MAC 1615</strain>
    </source>
</reference>
<comment type="subcellular location">
    <subcellularLocation>
        <location evidence="1">Cell outer membrane</location>
    </subcellularLocation>
</comment>
<keyword evidence="12" id="KW-1185">Reference proteome</keyword>
<keyword evidence="10" id="KW-0732">Signal</keyword>
<feature type="compositionally biased region" description="Low complexity" evidence="9">
    <location>
        <begin position="194"/>
        <end position="203"/>
    </location>
</feature>
<feature type="coiled-coil region" evidence="8">
    <location>
        <begin position="589"/>
        <end position="648"/>
    </location>
</feature>
<evidence type="ECO:0000256" key="3">
    <source>
        <dbReference type="ARBA" id="ARBA00022448"/>
    </source>
</evidence>